<accession>A0ABQ7GL79</accession>
<protein>
    <submittedName>
        <fullName evidence="2">Uncharacterized protein</fullName>
    </submittedName>
</protein>
<feature type="region of interest" description="Disordered" evidence="1">
    <location>
        <begin position="281"/>
        <end position="311"/>
    </location>
</feature>
<reference evidence="2" key="1">
    <citation type="submission" date="2017-08" db="EMBL/GenBank/DDBJ databases">
        <authorList>
            <person name="Polle J.E."/>
            <person name="Barry K."/>
            <person name="Cushman J."/>
            <person name="Schmutz J."/>
            <person name="Tran D."/>
            <person name="Hathwaick L.T."/>
            <person name="Yim W.C."/>
            <person name="Jenkins J."/>
            <person name="Mckie-Krisberg Z.M."/>
            <person name="Prochnik S."/>
            <person name="Lindquist E."/>
            <person name="Dockter R.B."/>
            <person name="Adam C."/>
            <person name="Molina H."/>
            <person name="Bunkerborg J."/>
            <person name="Jin E."/>
            <person name="Buchheim M."/>
            <person name="Magnuson J."/>
        </authorList>
    </citation>
    <scope>NUCLEOTIDE SEQUENCE</scope>
    <source>
        <strain evidence="2">CCAP 19/18</strain>
    </source>
</reference>
<feature type="region of interest" description="Disordered" evidence="1">
    <location>
        <begin position="1"/>
        <end position="56"/>
    </location>
</feature>
<evidence type="ECO:0000313" key="3">
    <source>
        <dbReference type="Proteomes" id="UP000815325"/>
    </source>
</evidence>
<comment type="caution">
    <text evidence="2">The sequence shown here is derived from an EMBL/GenBank/DDBJ whole genome shotgun (WGS) entry which is preliminary data.</text>
</comment>
<gene>
    <name evidence="2" type="ORF">DUNSADRAFT_7531</name>
</gene>
<evidence type="ECO:0000256" key="1">
    <source>
        <dbReference type="SAM" id="MobiDB-lite"/>
    </source>
</evidence>
<keyword evidence="3" id="KW-1185">Reference proteome</keyword>
<dbReference type="Proteomes" id="UP000815325">
    <property type="component" value="Unassembled WGS sequence"/>
</dbReference>
<proteinExistence type="predicted"/>
<feature type="region of interest" description="Disordered" evidence="1">
    <location>
        <begin position="235"/>
        <end position="268"/>
    </location>
</feature>
<sequence length="356" mass="34933">MMDGVGGSDTGRRRGTANSRGRGRGARGSGARKQMTPATQTAGQAAAKAADASARGEVSWGGAAQAADAAAPPRPRPVWLFGTEKTGSCEGVSTLVHWLHKHSKGTISVSGAITTDGRLFLAPSYGYEGEGPPSCWRNSALEHAQFVGLALCDAAGGAHTGAGSRAIAGPGGGGSNVGTADGVSACASGGGAPPGGQRGAKADLDASNVGSSLGASGNASGAGTNSAIASGAITSAGASGSRVPSRGRARAQPSSRDASAPNVDHGGIEDRVREAWELGLQKVESSECEEGGSGGESSSEGEDGGGAKDAFVDKRVLGLQYSPSATTEGARNQGYLQAALQALPAVDTNDDSSDGV</sequence>
<feature type="compositionally biased region" description="Low complexity" evidence="1">
    <location>
        <begin position="29"/>
        <end position="53"/>
    </location>
</feature>
<evidence type="ECO:0000313" key="2">
    <source>
        <dbReference type="EMBL" id="KAF5835365.1"/>
    </source>
</evidence>
<organism evidence="2 3">
    <name type="scientific">Dunaliella salina</name>
    <name type="common">Green alga</name>
    <name type="synonym">Protococcus salinus</name>
    <dbReference type="NCBI Taxonomy" id="3046"/>
    <lineage>
        <taxon>Eukaryota</taxon>
        <taxon>Viridiplantae</taxon>
        <taxon>Chlorophyta</taxon>
        <taxon>core chlorophytes</taxon>
        <taxon>Chlorophyceae</taxon>
        <taxon>CS clade</taxon>
        <taxon>Chlamydomonadales</taxon>
        <taxon>Dunaliellaceae</taxon>
        <taxon>Dunaliella</taxon>
    </lineage>
</organism>
<name>A0ABQ7GL79_DUNSA</name>
<dbReference type="EMBL" id="MU069709">
    <property type="protein sequence ID" value="KAF5835365.1"/>
    <property type="molecule type" value="Genomic_DNA"/>
</dbReference>